<dbReference type="PROSITE" id="PS50878">
    <property type="entry name" value="RT_POL"/>
    <property type="match status" value="1"/>
</dbReference>
<organism evidence="2">
    <name type="scientific">Tanacetum cinerariifolium</name>
    <name type="common">Dalmatian daisy</name>
    <name type="synonym">Chrysanthemum cinerariifolium</name>
    <dbReference type="NCBI Taxonomy" id="118510"/>
    <lineage>
        <taxon>Eukaryota</taxon>
        <taxon>Viridiplantae</taxon>
        <taxon>Streptophyta</taxon>
        <taxon>Embryophyta</taxon>
        <taxon>Tracheophyta</taxon>
        <taxon>Spermatophyta</taxon>
        <taxon>Magnoliopsida</taxon>
        <taxon>eudicotyledons</taxon>
        <taxon>Gunneridae</taxon>
        <taxon>Pentapetalae</taxon>
        <taxon>asterids</taxon>
        <taxon>campanulids</taxon>
        <taxon>Asterales</taxon>
        <taxon>Asteraceae</taxon>
        <taxon>Asteroideae</taxon>
        <taxon>Anthemideae</taxon>
        <taxon>Anthemidinae</taxon>
        <taxon>Tanacetum</taxon>
    </lineage>
</organism>
<comment type="caution">
    <text evidence="2">The sequence shown here is derived from an EMBL/GenBank/DDBJ whole genome shotgun (WGS) entry which is preliminary data.</text>
</comment>
<dbReference type="Pfam" id="PF00078">
    <property type="entry name" value="RVT_1"/>
    <property type="match status" value="1"/>
</dbReference>
<dbReference type="SUPFAM" id="SSF56219">
    <property type="entry name" value="DNase I-like"/>
    <property type="match status" value="1"/>
</dbReference>
<feature type="non-terminal residue" evidence="2">
    <location>
        <position position="1"/>
    </location>
</feature>
<dbReference type="InterPro" id="IPR036691">
    <property type="entry name" value="Endo/exonu/phosph_ase_sf"/>
</dbReference>
<evidence type="ECO:0000259" key="1">
    <source>
        <dbReference type="PROSITE" id="PS50878"/>
    </source>
</evidence>
<proteinExistence type="predicted"/>
<dbReference type="AlphaFoldDB" id="A0A699HSU5"/>
<dbReference type="InterPro" id="IPR000477">
    <property type="entry name" value="RT_dom"/>
</dbReference>
<keyword evidence="2" id="KW-0548">Nucleotidyltransferase</keyword>
<protein>
    <submittedName>
        <fullName evidence="2">Putative RNA-directed DNA polymerase, eukaryota, reverse transcriptase zinc-binding domain protein</fullName>
    </submittedName>
</protein>
<keyword evidence="2" id="KW-0808">Transferase</keyword>
<evidence type="ECO:0000313" key="2">
    <source>
        <dbReference type="EMBL" id="GEY69982.1"/>
    </source>
</evidence>
<gene>
    <name evidence="2" type="ORF">Tci_441956</name>
</gene>
<sequence>SLDAKKLWKEFQPFGRIVDAFIANKRSKTANGDVDSKKRSDNETQCEGNLIQLCDSDLIKVEDTSTVILAKTFWSSLRNVSPSFTVDEKLIWIDIIGLPLCAWGSNAIKKVTSLFGKFMFFYSDNEEIMSMGMVCIATKRLSSISELVSVGIHGKKFDVLVKEIGTWNTKIMDDLDYNDSEKNDEEVESRTSKEEEDQMDLLDDFIEHVAKENVQSNSIKKDSQEKKMIQVPTKEETTFIPKNEEVNASEPLFPPGFEKACTGIKNGSKSSSSYKCSTSFGSHKFKDKKGFSFIDEMNRMIEVGDALGYDVKGCKPSLRKMINGIAWLRGRSGGLITMWDPSVFTKNRIWCNDNYVIVEAIFNNFIQEVGLIDLPMRGRMFTWMNKSGSKLSKLDRFMVSNNVFIAHSNMNVTVLDRVWSDHKPILLHSQKNDFGPIRFKVFNSWFDKSDFDDVVKEAWNNLSAQDEGFNTSLHAKIKGIKSHLKVWLSNTKENESNRKKATLVLLRSLDEKIDAGQASDADRLLCINTLQELDNLEKLDSMDLIQKARVKWDVEGNENSKNFHGVINSKRKLQAIQGILHEGIWITDPSDIKLAFLNFYKEKFSCQVSSVIFPSMSNMKRLTDLDPANLDSMVTLDEIKSGVWDCGSQKALGPDGISFKFVKHFWEVMKPDIQNFVLHFFSSGSFPQGSNSFFFTLIPKVSNRLYIKDFRPISLIGFQYKIVAKILANRLSKVIDSIINHEQTAFISGRQILDMPLILSKVIDWYKKRKKKLLLFKVDFEKAFDSVSWRFLDHVLDKMGFSGTWRNWIMAGLRSSRDSILVNGSPTSEFSLKRGLRQGDLLSPFLFIIVMEGLHYTLMDGLRANLFRGVRIGSSDIRLSHLFYVDDVIIFSEWNQHDMDNIIRILNIFYLASGLKINISKSNLYGVGVSFEEIEDMAAAPEAVLKVLESLRAAFFWGATGDKRKIAWIKCEAGIDLKGCQTNGLWARIVGTIFHLHSSGFVPLNSLRFKVGDGSMVRFWKDAWLGDTPLCHRFNRLYRLEMNPNCYIIDRIVNGSWKWDWNCSIFGGRLQADLHKLLVDIGSLNIEVDSDCLVSSLSTDGFFSNALLFSVKKPIKGLIFDNIVSQTWEWVNNQCKKVNANWIAWLKDPLDVIS</sequence>
<dbReference type="GO" id="GO:0003964">
    <property type="term" value="F:RNA-directed DNA polymerase activity"/>
    <property type="evidence" value="ECO:0007669"/>
    <property type="project" value="UniProtKB-KW"/>
</dbReference>
<dbReference type="CDD" id="cd01650">
    <property type="entry name" value="RT_nLTR_like"/>
    <property type="match status" value="1"/>
</dbReference>
<dbReference type="PANTHER" id="PTHR31635">
    <property type="entry name" value="REVERSE TRANSCRIPTASE DOMAIN-CONTAINING PROTEIN-RELATED"/>
    <property type="match status" value="1"/>
</dbReference>
<accession>A0A699HSU5</accession>
<dbReference type="PANTHER" id="PTHR31635:SF196">
    <property type="entry name" value="REVERSE TRANSCRIPTASE DOMAIN-CONTAINING PROTEIN-RELATED"/>
    <property type="match status" value="1"/>
</dbReference>
<dbReference type="Gene3D" id="3.60.10.10">
    <property type="entry name" value="Endonuclease/exonuclease/phosphatase"/>
    <property type="match status" value="1"/>
</dbReference>
<dbReference type="InterPro" id="IPR043502">
    <property type="entry name" value="DNA/RNA_pol_sf"/>
</dbReference>
<name>A0A699HSU5_TANCI</name>
<reference evidence="2" key="1">
    <citation type="journal article" date="2019" name="Sci. Rep.">
        <title>Draft genome of Tanacetum cinerariifolium, the natural source of mosquito coil.</title>
        <authorList>
            <person name="Yamashiro T."/>
            <person name="Shiraishi A."/>
            <person name="Satake H."/>
            <person name="Nakayama K."/>
        </authorList>
    </citation>
    <scope>NUCLEOTIDE SEQUENCE</scope>
</reference>
<dbReference type="SUPFAM" id="SSF56672">
    <property type="entry name" value="DNA/RNA polymerases"/>
    <property type="match status" value="1"/>
</dbReference>
<feature type="domain" description="Reverse transcriptase" evidence="1">
    <location>
        <begin position="679"/>
        <end position="945"/>
    </location>
</feature>
<keyword evidence="2" id="KW-0695">RNA-directed DNA polymerase</keyword>
<dbReference type="EMBL" id="BKCJ010201410">
    <property type="protein sequence ID" value="GEY69982.1"/>
    <property type="molecule type" value="Genomic_DNA"/>
</dbReference>